<dbReference type="GeneID" id="70126514"/>
<dbReference type="Pfam" id="PF11807">
    <property type="entry name" value="UstYa"/>
    <property type="match status" value="1"/>
</dbReference>
<comment type="caution">
    <text evidence="3">The sequence shown here is derived from an EMBL/GenBank/DDBJ whole genome shotgun (WGS) entry which is preliminary data.</text>
</comment>
<name>A0A9P9A2V2_9PEZI</name>
<accession>A0A9P9A2V2</accession>
<dbReference type="EMBL" id="JAGPXC010000002">
    <property type="protein sequence ID" value="KAH6658596.1"/>
    <property type="molecule type" value="Genomic_DNA"/>
</dbReference>
<gene>
    <name evidence="3" type="ORF">BKA67DRAFT_514057</name>
</gene>
<dbReference type="RefSeq" id="XP_045962830.1">
    <property type="nucleotide sequence ID" value="XM_046097622.1"/>
</dbReference>
<protein>
    <submittedName>
        <fullName evidence="3">Uncharacterized protein</fullName>
    </submittedName>
</protein>
<evidence type="ECO:0000256" key="2">
    <source>
        <dbReference type="ARBA" id="ARBA00035112"/>
    </source>
</evidence>
<organism evidence="3 4">
    <name type="scientific">Truncatella angustata</name>
    <dbReference type="NCBI Taxonomy" id="152316"/>
    <lineage>
        <taxon>Eukaryota</taxon>
        <taxon>Fungi</taxon>
        <taxon>Dikarya</taxon>
        <taxon>Ascomycota</taxon>
        <taxon>Pezizomycotina</taxon>
        <taxon>Sordariomycetes</taxon>
        <taxon>Xylariomycetidae</taxon>
        <taxon>Amphisphaeriales</taxon>
        <taxon>Sporocadaceae</taxon>
        <taxon>Truncatella</taxon>
    </lineage>
</organism>
<dbReference type="GO" id="GO:0043386">
    <property type="term" value="P:mycotoxin biosynthetic process"/>
    <property type="evidence" value="ECO:0007669"/>
    <property type="project" value="InterPro"/>
</dbReference>
<dbReference type="AlphaFoldDB" id="A0A9P9A2V2"/>
<reference evidence="3" key="1">
    <citation type="journal article" date="2021" name="Nat. Commun.">
        <title>Genetic determinants of endophytism in the Arabidopsis root mycobiome.</title>
        <authorList>
            <person name="Mesny F."/>
            <person name="Miyauchi S."/>
            <person name="Thiergart T."/>
            <person name="Pickel B."/>
            <person name="Atanasova L."/>
            <person name="Karlsson M."/>
            <person name="Huettel B."/>
            <person name="Barry K.W."/>
            <person name="Haridas S."/>
            <person name="Chen C."/>
            <person name="Bauer D."/>
            <person name="Andreopoulos W."/>
            <person name="Pangilinan J."/>
            <person name="LaButti K."/>
            <person name="Riley R."/>
            <person name="Lipzen A."/>
            <person name="Clum A."/>
            <person name="Drula E."/>
            <person name="Henrissat B."/>
            <person name="Kohler A."/>
            <person name="Grigoriev I.V."/>
            <person name="Martin F.M."/>
            <person name="Hacquard S."/>
        </authorList>
    </citation>
    <scope>NUCLEOTIDE SEQUENCE</scope>
    <source>
        <strain evidence="3">MPI-SDFR-AT-0073</strain>
    </source>
</reference>
<evidence type="ECO:0000256" key="1">
    <source>
        <dbReference type="ARBA" id="ARBA00004685"/>
    </source>
</evidence>
<dbReference type="InterPro" id="IPR021765">
    <property type="entry name" value="UstYa-like"/>
</dbReference>
<evidence type="ECO:0000313" key="4">
    <source>
        <dbReference type="Proteomes" id="UP000758603"/>
    </source>
</evidence>
<evidence type="ECO:0000313" key="3">
    <source>
        <dbReference type="EMBL" id="KAH6658596.1"/>
    </source>
</evidence>
<dbReference type="PANTHER" id="PTHR33365">
    <property type="entry name" value="YALI0B05434P"/>
    <property type="match status" value="1"/>
</dbReference>
<dbReference type="PANTHER" id="PTHR33365:SF4">
    <property type="entry name" value="CYCLOCHLOROTINE BIOSYNTHESIS PROTEIN O"/>
    <property type="match status" value="1"/>
</dbReference>
<sequence length="84" mass="9879">MADTQDPSQEDHIAHCINHIRQALQCHSDLTPMEWRLEGSNVILNTDTRHTCRDWDKIHAWESLRQTRFKDIEAWKNGSLVLVD</sequence>
<proteinExistence type="inferred from homology"/>
<dbReference type="Proteomes" id="UP000758603">
    <property type="component" value="Unassembled WGS sequence"/>
</dbReference>
<keyword evidence="4" id="KW-1185">Reference proteome</keyword>
<comment type="similarity">
    <text evidence="2">Belongs to the ustYa family.</text>
</comment>
<dbReference type="OrthoDB" id="3687641at2759"/>
<comment type="pathway">
    <text evidence="1">Mycotoxin biosynthesis.</text>
</comment>